<evidence type="ECO:0000259" key="3">
    <source>
        <dbReference type="Pfam" id="PF00724"/>
    </source>
</evidence>
<dbReference type="SUPFAM" id="SSF51395">
    <property type="entry name" value="FMN-linked oxidoreductases"/>
    <property type="match status" value="1"/>
</dbReference>
<dbReference type="GO" id="GO:0016491">
    <property type="term" value="F:oxidoreductase activity"/>
    <property type="evidence" value="ECO:0007669"/>
    <property type="project" value="UniProtKB-KW"/>
</dbReference>
<dbReference type="Gene3D" id="3.20.20.70">
    <property type="entry name" value="Aldolase class I"/>
    <property type="match status" value="1"/>
</dbReference>
<dbReference type="GO" id="GO:0010181">
    <property type="term" value="F:FMN binding"/>
    <property type="evidence" value="ECO:0007669"/>
    <property type="project" value="InterPro"/>
</dbReference>
<keyword evidence="2" id="KW-0560">Oxidoreductase</keyword>
<dbReference type="InterPro" id="IPR001155">
    <property type="entry name" value="OxRdtase_FMN_N"/>
</dbReference>
<dbReference type="PANTHER" id="PTHR43656">
    <property type="entry name" value="BINDING OXIDOREDUCTASE, PUTATIVE (AFU_ORTHOLOGUE AFUA_2G08260)-RELATED"/>
    <property type="match status" value="1"/>
</dbReference>
<dbReference type="InterPro" id="IPR013785">
    <property type="entry name" value="Aldolase_TIM"/>
</dbReference>
<dbReference type="Pfam" id="PF00724">
    <property type="entry name" value="Oxidored_FMN"/>
    <property type="match status" value="1"/>
</dbReference>
<reference evidence="4" key="1">
    <citation type="journal article" date="2014" name="Front. Microbiol.">
        <title>High frequency of phylogenetically diverse reductive dehalogenase-homologous genes in deep subseafloor sedimentary metagenomes.</title>
        <authorList>
            <person name="Kawai M."/>
            <person name="Futagami T."/>
            <person name="Toyoda A."/>
            <person name="Takaki Y."/>
            <person name="Nishi S."/>
            <person name="Hori S."/>
            <person name="Arai W."/>
            <person name="Tsubouchi T."/>
            <person name="Morono Y."/>
            <person name="Uchiyama I."/>
            <person name="Ito T."/>
            <person name="Fujiyama A."/>
            <person name="Inagaki F."/>
            <person name="Takami H."/>
        </authorList>
    </citation>
    <scope>NUCLEOTIDE SEQUENCE</scope>
    <source>
        <strain evidence="4">Expedition CK06-06</strain>
    </source>
</reference>
<sequence length="266" mass="28652">GYKVFSEGRIADMRLKNRLVRSATWEAAASKGEVTDAYIGIHKALAEGGVGMIITGYTAPVKHEAAPVQVHVYDDRHIPGLRKVADAVHAADGECKLFAQIGHGGATVGPSGIRWQGKRKAKALSTEEVDEMVTSFAEALERVKEAAWDGVELHGAHAYLLCSFLSPYTNKRTDKYGGSTENRVRIIRDIVAQARQRVGTDFPIIIKVNSDDGVKGGIDAESFPELVNEVEKAGVDAIDVSGSNCIQAGIDSPEKESYFLKAAESL</sequence>
<protein>
    <recommendedName>
        <fullName evidence="3">NADH:flavin oxidoreductase/NADH oxidase N-terminal domain-containing protein</fullName>
    </recommendedName>
</protein>
<keyword evidence="1" id="KW-0285">Flavoprotein</keyword>
<feature type="domain" description="NADH:flavin oxidoreductase/NADH oxidase N-terminal" evidence="3">
    <location>
        <begin position="9"/>
        <end position="250"/>
    </location>
</feature>
<dbReference type="PANTHER" id="PTHR43656:SF2">
    <property type="entry name" value="BINDING OXIDOREDUCTASE, PUTATIVE (AFU_ORTHOLOGUE AFUA_2G08260)-RELATED"/>
    <property type="match status" value="1"/>
</dbReference>
<evidence type="ECO:0000256" key="1">
    <source>
        <dbReference type="ARBA" id="ARBA00022630"/>
    </source>
</evidence>
<evidence type="ECO:0000313" key="4">
    <source>
        <dbReference type="EMBL" id="GAG12984.1"/>
    </source>
</evidence>
<name>X0V4A9_9ZZZZ</name>
<dbReference type="CDD" id="cd02803">
    <property type="entry name" value="OYE_like_FMN_family"/>
    <property type="match status" value="1"/>
</dbReference>
<evidence type="ECO:0000256" key="2">
    <source>
        <dbReference type="ARBA" id="ARBA00023002"/>
    </source>
</evidence>
<comment type="caution">
    <text evidence="4">The sequence shown here is derived from an EMBL/GenBank/DDBJ whole genome shotgun (WGS) entry which is preliminary data.</text>
</comment>
<dbReference type="InterPro" id="IPR051799">
    <property type="entry name" value="NADH_flavin_oxidoreductase"/>
</dbReference>
<organism evidence="4">
    <name type="scientific">marine sediment metagenome</name>
    <dbReference type="NCBI Taxonomy" id="412755"/>
    <lineage>
        <taxon>unclassified sequences</taxon>
        <taxon>metagenomes</taxon>
        <taxon>ecological metagenomes</taxon>
    </lineage>
</organism>
<dbReference type="AlphaFoldDB" id="X0V4A9"/>
<proteinExistence type="predicted"/>
<feature type="non-terminal residue" evidence="4">
    <location>
        <position position="1"/>
    </location>
</feature>
<accession>X0V4A9</accession>
<feature type="non-terminal residue" evidence="4">
    <location>
        <position position="266"/>
    </location>
</feature>
<dbReference type="EMBL" id="BARS01026247">
    <property type="protein sequence ID" value="GAG12984.1"/>
    <property type="molecule type" value="Genomic_DNA"/>
</dbReference>
<gene>
    <name evidence="4" type="ORF">S01H1_41385</name>
</gene>